<keyword evidence="4 8" id="KW-0812">Transmembrane</keyword>
<comment type="subcellular location">
    <subcellularLocation>
        <location evidence="1">Cell membrane</location>
        <topology evidence="1">Multi-pass membrane protein</topology>
    </subcellularLocation>
</comment>
<name>A0ABU3K552_9BACT</name>
<comment type="similarity">
    <text evidence="2 7">Belongs to the membrane-bound acyltransferase family.</text>
</comment>
<feature type="transmembrane region" description="Helical" evidence="8">
    <location>
        <begin position="181"/>
        <end position="200"/>
    </location>
</feature>
<feature type="transmembrane region" description="Helical" evidence="8">
    <location>
        <begin position="291"/>
        <end position="312"/>
    </location>
</feature>
<evidence type="ECO:0000313" key="9">
    <source>
        <dbReference type="EMBL" id="MDT7041534.1"/>
    </source>
</evidence>
<dbReference type="InterPro" id="IPR004299">
    <property type="entry name" value="MBOAT_fam"/>
</dbReference>
<gene>
    <name evidence="9" type="ORF">PPG34_04180</name>
</gene>
<protein>
    <recommendedName>
        <fullName evidence="11">Peptidoglycan O-acetyltransferase</fullName>
    </recommendedName>
</protein>
<proteinExistence type="inferred from homology"/>
<keyword evidence="7" id="KW-0012">Acyltransferase</keyword>
<evidence type="ECO:0000256" key="1">
    <source>
        <dbReference type="ARBA" id="ARBA00004651"/>
    </source>
</evidence>
<dbReference type="InterPro" id="IPR051085">
    <property type="entry name" value="MB_O-acyltransferase"/>
</dbReference>
<evidence type="ECO:0000256" key="4">
    <source>
        <dbReference type="ARBA" id="ARBA00022692"/>
    </source>
</evidence>
<reference evidence="9 10" key="1">
    <citation type="journal article" date="2023" name="ISME J.">
        <title>Cultivation and genomic characterization of novel and ubiquitous marine nitrite-oxidizing bacteria from the Nitrospirales.</title>
        <authorList>
            <person name="Mueller A.J."/>
            <person name="Daebeler A."/>
            <person name="Herbold C.W."/>
            <person name="Kirkegaard R.H."/>
            <person name="Daims H."/>
        </authorList>
    </citation>
    <scope>NUCLEOTIDE SEQUENCE [LARGE SCALE GENOMIC DNA]</scope>
    <source>
        <strain evidence="9 10">EB</strain>
    </source>
</reference>
<feature type="transmembrane region" description="Helical" evidence="8">
    <location>
        <begin position="324"/>
        <end position="341"/>
    </location>
</feature>
<sequence length="405" mass="46376">MIQTSNFWLLLFSTVLIYWFLPLKFRAGFLALASYAYLASIEPVAVTVLIAWILVFFYVTPHAMTEKQPTRLIVPALILAILGYLFYYKYFPILVGLFPTLEFLKSPIVPLGISYFTFKLIHYAVEVVRGNITDRSLSRFFCYIFLYPIFTAGPIERFDHFLANREDSWQRQSMVEGATRIVYGLIKLFVIGKLFIAQLLQPWVTGGSVLTPLDLISHLTSLQTHEVWGYLALTFLYAYIEFSAYSDIAIGASRLYGFRIMENFNFPILASNIGEFWKRWHMTLVGWIQRYIYLPTIGLTRSPYAAVYSTFLTMGLWHGATSNWILWGAYHATGVSIFLTWGRIKRSRGWHTVLGNSWKYVGVPFTFAFVTGSYAFSATSGYGGWTGLRVFAKLLGYNLGLNPLH</sequence>
<dbReference type="InterPro" id="IPR024194">
    <property type="entry name" value="Ac/AlaTfrase_AlgI/DltB"/>
</dbReference>
<comment type="caution">
    <text evidence="9">The sequence shown here is derived from an EMBL/GenBank/DDBJ whole genome shotgun (WGS) entry which is preliminary data.</text>
</comment>
<evidence type="ECO:0000256" key="2">
    <source>
        <dbReference type="ARBA" id="ARBA00010323"/>
    </source>
</evidence>
<dbReference type="PIRSF" id="PIRSF016636">
    <property type="entry name" value="AlgI_DltB"/>
    <property type="match status" value="1"/>
</dbReference>
<feature type="transmembrane region" description="Helical" evidence="8">
    <location>
        <begin position="227"/>
        <end position="245"/>
    </location>
</feature>
<dbReference type="RefSeq" id="WP_313831885.1">
    <property type="nucleotide sequence ID" value="NZ_JAQOUE010000001.1"/>
</dbReference>
<evidence type="ECO:0000313" key="10">
    <source>
        <dbReference type="Proteomes" id="UP001250932"/>
    </source>
</evidence>
<feature type="transmembrane region" description="Helical" evidence="8">
    <location>
        <begin position="103"/>
        <end position="125"/>
    </location>
</feature>
<organism evidence="9 10">
    <name type="scientific">Candidatus Nitronereus thalassa</name>
    <dbReference type="NCBI Taxonomy" id="3020898"/>
    <lineage>
        <taxon>Bacteria</taxon>
        <taxon>Pseudomonadati</taxon>
        <taxon>Nitrospirota</taxon>
        <taxon>Nitrospiria</taxon>
        <taxon>Nitrospirales</taxon>
        <taxon>Nitrospiraceae</taxon>
        <taxon>Candidatus Nitronereus</taxon>
    </lineage>
</organism>
<dbReference type="PANTHER" id="PTHR13285:SF18">
    <property type="entry name" value="PROTEIN-CYSTEINE N-PALMITOYLTRANSFERASE RASP"/>
    <property type="match status" value="1"/>
</dbReference>
<dbReference type="Proteomes" id="UP001250932">
    <property type="component" value="Unassembled WGS sequence"/>
</dbReference>
<evidence type="ECO:0000256" key="5">
    <source>
        <dbReference type="ARBA" id="ARBA00022989"/>
    </source>
</evidence>
<evidence type="ECO:0008006" key="11">
    <source>
        <dbReference type="Google" id="ProtNLM"/>
    </source>
</evidence>
<feature type="transmembrane region" description="Helical" evidence="8">
    <location>
        <begin position="6"/>
        <end position="23"/>
    </location>
</feature>
<evidence type="ECO:0000256" key="8">
    <source>
        <dbReference type="SAM" id="Phobius"/>
    </source>
</evidence>
<dbReference type="EMBL" id="JAQOUE010000001">
    <property type="protein sequence ID" value="MDT7041534.1"/>
    <property type="molecule type" value="Genomic_DNA"/>
</dbReference>
<keyword evidence="10" id="KW-1185">Reference proteome</keyword>
<dbReference type="Pfam" id="PF03062">
    <property type="entry name" value="MBOAT"/>
    <property type="match status" value="1"/>
</dbReference>
<dbReference type="PANTHER" id="PTHR13285">
    <property type="entry name" value="ACYLTRANSFERASE"/>
    <property type="match status" value="1"/>
</dbReference>
<evidence type="ECO:0000256" key="7">
    <source>
        <dbReference type="PIRNR" id="PIRNR016636"/>
    </source>
</evidence>
<keyword evidence="7" id="KW-0808">Transferase</keyword>
<feature type="transmembrane region" description="Helical" evidence="8">
    <location>
        <begin position="72"/>
        <end position="91"/>
    </location>
</feature>
<evidence type="ECO:0000256" key="6">
    <source>
        <dbReference type="ARBA" id="ARBA00023136"/>
    </source>
</evidence>
<keyword evidence="6 7" id="KW-0472">Membrane</keyword>
<keyword evidence="5 8" id="KW-1133">Transmembrane helix</keyword>
<feature type="transmembrane region" description="Helical" evidence="8">
    <location>
        <begin position="35"/>
        <end position="60"/>
    </location>
</feature>
<accession>A0ABU3K552</accession>
<evidence type="ECO:0000256" key="3">
    <source>
        <dbReference type="ARBA" id="ARBA00022475"/>
    </source>
</evidence>
<keyword evidence="3 7" id="KW-1003">Cell membrane</keyword>